<reference evidence="1 2" key="1">
    <citation type="journal article" date="2019" name="Sci. Rep.">
        <title>Orb-weaving spider Araneus ventricosus genome elucidates the spidroin gene catalogue.</title>
        <authorList>
            <person name="Kono N."/>
            <person name="Nakamura H."/>
            <person name="Ohtoshi R."/>
            <person name="Moran D.A.P."/>
            <person name="Shinohara A."/>
            <person name="Yoshida Y."/>
            <person name="Fujiwara M."/>
            <person name="Mori M."/>
            <person name="Tomita M."/>
            <person name="Arakawa K."/>
        </authorList>
    </citation>
    <scope>NUCLEOTIDE SEQUENCE [LARGE SCALE GENOMIC DNA]</scope>
</reference>
<dbReference type="AlphaFoldDB" id="A0A4Y2WTC8"/>
<gene>
    <name evidence="1" type="ORF">AVEN_244966_1</name>
</gene>
<organism evidence="1 2">
    <name type="scientific">Araneus ventricosus</name>
    <name type="common">Orbweaver spider</name>
    <name type="synonym">Epeira ventricosa</name>
    <dbReference type="NCBI Taxonomy" id="182803"/>
    <lineage>
        <taxon>Eukaryota</taxon>
        <taxon>Metazoa</taxon>
        <taxon>Ecdysozoa</taxon>
        <taxon>Arthropoda</taxon>
        <taxon>Chelicerata</taxon>
        <taxon>Arachnida</taxon>
        <taxon>Araneae</taxon>
        <taxon>Araneomorphae</taxon>
        <taxon>Entelegynae</taxon>
        <taxon>Araneoidea</taxon>
        <taxon>Araneidae</taxon>
        <taxon>Araneus</taxon>
    </lineage>
</organism>
<comment type="caution">
    <text evidence="1">The sequence shown here is derived from an EMBL/GenBank/DDBJ whole genome shotgun (WGS) entry which is preliminary data.</text>
</comment>
<proteinExistence type="predicted"/>
<name>A0A4Y2WTC8_ARAVE</name>
<evidence type="ECO:0000313" key="2">
    <source>
        <dbReference type="Proteomes" id="UP000499080"/>
    </source>
</evidence>
<protein>
    <submittedName>
        <fullName evidence="1">Uncharacterized protein</fullName>
    </submittedName>
</protein>
<accession>A0A4Y2WTC8</accession>
<dbReference type="EMBL" id="BGPR01065640">
    <property type="protein sequence ID" value="GBO40411.1"/>
    <property type="molecule type" value="Genomic_DNA"/>
</dbReference>
<keyword evidence="2" id="KW-1185">Reference proteome</keyword>
<sequence length="239" mass="26662">MKLRRQFKIKRIVVRSISGIYLRQSKSRWLSGEDDRLGSELSGVQIQGSSAYSAFSIVCNEFDATSLLQVRRVVYSSFALIYGSLVVNLRSCRAKLAEKLQACTARLLQTKITIWVLRCSTLQGTLFPHHSSDFQIRKLTSILPPAQVGTCSNLSRSEGGGCGSYLEGHTVDAQCDLFTHKSESVTFEPPCRNVRVETPSLPENQQDTHKCGYDDPIMGYNTLFGDTFHLDSRCTHSVS</sequence>
<evidence type="ECO:0000313" key="1">
    <source>
        <dbReference type="EMBL" id="GBO40411.1"/>
    </source>
</evidence>
<dbReference type="Proteomes" id="UP000499080">
    <property type="component" value="Unassembled WGS sequence"/>
</dbReference>